<feature type="non-terminal residue" evidence="1">
    <location>
        <position position="1"/>
    </location>
</feature>
<keyword evidence="1" id="KW-0812">Transmembrane</keyword>
<keyword evidence="1" id="KW-0472">Membrane</keyword>
<gene>
    <name evidence="1" type="primary">BX005328.1</name>
</gene>
<evidence type="ECO:0000313" key="1">
    <source>
        <dbReference type="EMBL" id="SBP55017.1"/>
    </source>
</evidence>
<organism evidence="1">
    <name type="scientific">Nothobranchius furzeri</name>
    <name type="common">Turquoise killifish</name>
    <dbReference type="NCBI Taxonomy" id="105023"/>
    <lineage>
        <taxon>Eukaryota</taxon>
        <taxon>Metazoa</taxon>
        <taxon>Chordata</taxon>
        <taxon>Craniata</taxon>
        <taxon>Vertebrata</taxon>
        <taxon>Euteleostomi</taxon>
        <taxon>Actinopterygii</taxon>
        <taxon>Neopterygii</taxon>
        <taxon>Teleostei</taxon>
        <taxon>Neoteleostei</taxon>
        <taxon>Acanthomorphata</taxon>
        <taxon>Ovalentaria</taxon>
        <taxon>Atherinomorphae</taxon>
        <taxon>Cyprinodontiformes</taxon>
        <taxon>Nothobranchiidae</taxon>
        <taxon>Nothobranchius</taxon>
    </lineage>
</organism>
<proteinExistence type="predicted"/>
<accession>A0A1A8AIP5</accession>
<reference evidence="1" key="2">
    <citation type="submission" date="2016-06" db="EMBL/GenBank/DDBJ databases">
        <title>The genome of a short-lived fish provides insights into sex chromosome evolution and the genetic control of aging.</title>
        <authorList>
            <person name="Reichwald K."/>
            <person name="Felder M."/>
            <person name="Petzold A."/>
            <person name="Koch P."/>
            <person name="Groth M."/>
            <person name="Platzer M."/>
        </authorList>
    </citation>
    <scope>NUCLEOTIDE SEQUENCE</scope>
    <source>
        <tissue evidence="1">Brain</tissue>
    </source>
</reference>
<reference evidence="1" key="1">
    <citation type="submission" date="2016-05" db="EMBL/GenBank/DDBJ databases">
        <authorList>
            <person name="Lavstsen T."/>
            <person name="Jespersen J.S."/>
        </authorList>
    </citation>
    <scope>NUCLEOTIDE SEQUENCE</scope>
    <source>
        <tissue evidence="1">Brain</tissue>
    </source>
</reference>
<name>A0A1A8AIP5_NOTFU</name>
<sequence length="110" mass="12027">VSVPPTPSTSWAWSSLPCLERVIIKATTRVQGDWAGMLCLCPWRPSSSAFSSSPSPALFISPQWIFSIEGRPRRERSRQVTGPMCSPHPQIKGHDFGSSFPGLLCGPLMT</sequence>
<protein>
    <submittedName>
        <fullName evidence="1">Transmembrane protein 233</fullName>
    </submittedName>
</protein>
<dbReference type="AlphaFoldDB" id="A0A1A8AIP5"/>
<dbReference type="EMBL" id="HADY01016532">
    <property type="protein sequence ID" value="SBP55017.1"/>
    <property type="molecule type" value="Transcribed_RNA"/>
</dbReference>